<name>A0ABX1ZXF8_9BACL</name>
<dbReference type="Proteomes" id="UP000618579">
    <property type="component" value="Unassembled WGS sequence"/>
</dbReference>
<sequence length="98" mass="10917">MSNNHEHETSTPLKDAVPGSPVITWEQALVERPIHENNKVIPLDAYRRQSESESEATFNVRTFPTFQGEEPIRLIVVSSGFGQKLPVPHHTVQSMAAA</sequence>
<comment type="caution">
    <text evidence="1">The sequence shown here is derived from an EMBL/GenBank/DDBJ whole genome shotgun (WGS) entry which is preliminary data.</text>
</comment>
<organism evidence="1 2">
    <name type="scientific">Paenibacillus planticolens</name>
    <dbReference type="NCBI Taxonomy" id="2654976"/>
    <lineage>
        <taxon>Bacteria</taxon>
        <taxon>Bacillati</taxon>
        <taxon>Bacillota</taxon>
        <taxon>Bacilli</taxon>
        <taxon>Bacillales</taxon>
        <taxon>Paenibacillaceae</taxon>
        <taxon>Paenibacillus</taxon>
    </lineage>
</organism>
<dbReference type="RefSeq" id="WP_171687533.1">
    <property type="nucleotide sequence ID" value="NZ_WHNZ01000086.1"/>
</dbReference>
<gene>
    <name evidence="1" type="ORF">GC097_32675</name>
</gene>
<dbReference type="EMBL" id="WHNZ01000086">
    <property type="protein sequence ID" value="NOV04726.1"/>
    <property type="molecule type" value="Genomic_DNA"/>
</dbReference>
<reference evidence="1 2" key="1">
    <citation type="submission" date="2019-10" db="EMBL/GenBank/DDBJ databases">
        <title>Description of Paenibacillus pedi sp. nov.</title>
        <authorList>
            <person name="Carlier A."/>
            <person name="Qi S."/>
        </authorList>
    </citation>
    <scope>NUCLEOTIDE SEQUENCE [LARGE SCALE GENOMIC DNA]</scope>
    <source>
        <strain evidence="1 2">LMG 31457</strain>
    </source>
</reference>
<evidence type="ECO:0000313" key="1">
    <source>
        <dbReference type="EMBL" id="NOV04726.1"/>
    </source>
</evidence>
<keyword evidence="2" id="KW-1185">Reference proteome</keyword>
<evidence type="ECO:0000313" key="2">
    <source>
        <dbReference type="Proteomes" id="UP000618579"/>
    </source>
</evidence>
<accession>A0ABX1ZXF8</accession>
<protein>
    <submittedName>
        <fullName evidence="1">Uncharacterized protein</fullName>
    </submittedName>
</protein>
<proteinExistence type="predicted"/>